<dbReference type="EMBL" id="JADOUF010000001">
    <property type="protein sequence ID" value="MBG6135384.1"/>
    <property type="molecule type" value="Genomic_DNA"/>
</dbReference>
<evidence type="ECO:0000313" key="2">
    <source>
        <dbReference type="Proteomes" id="UP000622552"/>
    </source>
</evidence>
<name>A0A8J7GBF7_9ACTN</name>
<dbReference type="SUPFAM" id="SSF50475">
    <property type="entry name" value="FMN-binding split barrel"/>
    <property type="match status" value="1"/>
</dbReference>
<evidence type="ECO:0008006" key="3">
    <source>
        <dbReference type="Google" id="ProtNLM"/>
    </source>
</evidence>
<gene>
    <name evidence="1" type="ORF">IW245_001578</name>
</gene>
<dbReference type="AlphaFoldDB" id="A0A8J7GBF7"/>
<dbReference type="RefSeq" id="WP_197002495.1">
    <property type="nucleotide sequence ID" value="NZ_BONS01000003.1"/>
</dbReference>
<accession>A0A8J7GBF7</accession>
<dbReference type="Proteomes" id="UP000622552">
    <property type="component" value="Unassembled WGS sequence"/>
</dbReference>
<sequence>MYPSPAAVARTMATGRLLGTAHVRGYRCPLRVRHATGADGRPLLLVHDHSHLATALRPEPGDTDTGVILSVDHCEHGRLWLSGWATRLDGAEARAAACEFAAVNPLPDLLGVGEEHALYRLDVAEVRLAHGESLVDVDVDEYLAAAPLRG</sequence>
<evidence type="ECO:0000313" key="1">
    <source>
        <dbReference type="EMBL" id="MBG6135384.1"/>
    </source>
</evidence>
<protein>
    <recommendedName>
        <fullName evidence="3">Pyridoxamine 5'-phosphate oxidase</fullName>
    </recommendedName>
</protein>
<reference evidence="1" key="1">
    <citation type="submission" date="2020-11" db="EMBL/GenBank/DDBJ databases">
        <title>Sequencing the genomes of 1000 actinobacteria strains.</title>
        <authorList>
            <person name="Klenk H.-P."/>
        </authorList>
    </citation>
    <scope>NUCLEOTIDE SEQUENCE</scope>
    <source>
        <strain evidence="1">DSM 45356</strain>
    </source>
</reference>
<comment type="caution">
    <text evidence="1">The sequence shown here is derived from an EMBL/GenBank/DDBJ whole genome shotgun (WGS) entry which is preliminary data.</text>
</comment>
<proteinExistence type="predicted"/>
<keyword evidence="2" id="KW-1185">Reference proteome</keyword>
<organism evidence="1 2">
    <name type="scientific">Longispora fulva</name>
    <dbReference type="NCBI Taxonomy" id="619741"/>
    <lineage>
        <taxon>Bacteria</taxon>
        <taxon>Bacillati</taxon>
        <taxon>Actinomycetota</taxon>
        <taxon>Actinomycetes</taxon>
        <taxon>Micromonosporales</taxon>
        <taxon>Micromonosporaceae</taxon>
        <taxon>Longispora</taxon>
    </lineage>
</organism>